<dbReference type="PANTHER" id="PTHR33577">
    <property type="entry name" value="STERIGMATOCYSTIN BIOSYNTHESIS PEROXIDASE STCC-RELATED"/>
    <property type="match status" value="1"/>
</dbReference>
<keyword evidence="5" id="KW-0560">Oxidoreductase</keyword>
<feature type="chain" id="PRO_5013783689" evidence="8">
    <location>
        <begin position="22"/>
        <end position="425"/>
    </location>
</feature>
<dbReference type="GeneID" id="35599027"/>
<keyword evidence="3" id="KW-0349">Heme</keyword>
<dbReference type="Pfam" id="PF01328">
    <property type="entry name" value="Peroxidase_2"/>
    <property type="match status" value="1"/>
</dbReference>
<evidence type="ECO:0000256" key="1">
    <source>
        <dbReference type="ARBA" id="ARBA00001970"/>
    </source>
</evidence>
<evidence type="ECO:0000256" key="3">
    <source>
        <dbReference type="ARBA" id="ARBA00022617"/>
    </source>
</evidence>
<dbReference type="GO" id="GO:0004601">
    <property type="term" value="F:peroxidase activity"/>
    <property type="evidence" value="ECO:0007669"/>
    <property type="project" value="UniProtKB-KW"/>
</dbReference>
<comment type="similarity">
    <text evidence="7">Belongs to the chloroperoxidase family.</text>
</comment>
<accession>A0A2D3UQH8</accession>
<evidence type="ECO:0000259" key="9">
    <source>
        <dbReference type="PROSITE" id="PS51405"/>
    </source>
</evidence>
<comment type="cofactor">
    <cofactor evidence="1">
        <name>heme b</name>
        <dbReference type="ChEBI" id="CHEBI:60344"/>
    </cofactor>
</comment>
<keyword evidence="4" id="KW-0479">Metal-binding</keyword>
<dbReference type="RefSeq" id="XP_023624891.1">
    <property type="nucleotide sequence ID" value="XM_023769123.1"/>
</dbReference>
<sequence>MSWSRMLPLTIFSLLTAGVAAFPQSFRLPEGIELNEALQSIERRQLRGTGGRLGSSTTFDPERQLIDVQGEHAFVPPNFASGDKRGPCPGLNALANHGYLPHNGIATPLQFAEVTNRVFGLGIDIALVAAVLGVYAAGDGLTWSIGGPPGGGLLNLPILGKPTGISFSHNIYEADASPTREDFYEHGKAYAVDIDAFKSLYNKLPTSDLDTLAKHHDERVKHSVATNPYFFSGPLPGFAIGAVATFFVFRLAANHTPEYPQGLLDKNTFASLWSVEGEGDALTWKPGIPERWYRRSFDDEYDTTFIAADLVKSIIAYPGTLKIGGNMGQVNTFTGVDLTNLTGGVYNLQSLTQGNNLGCLLFQSSALLTPSLLRPLLGTSLTSVLNRLNALFGNVLAPLGCPQLEELDTRALEQFPGYTNPGKHL</sequence>
<evidence type="ECO:0000256" key="5">
    <source>
        <dbReference type="ARBA" id="ARBA00023002"/>
    </source>
</evidence>
<dbReference type="EMBL" id="FJUY01000005">
    <property type="protein sequence ID" value="CZT18001.1"/>
    <property type="molecule type" value="Genomic_DNA"/>
</dbReference>
<keyword evidence="6" id="KW-0408">Iron</keyword>
<dbReference type="InterPro" id="IPR036851">
    <property type="entry name" value="Chloroperoxidase-like_sf"/>
</dbReference>
<organism evidence="10 11">
    <name type="scientific">Ramularia collo-cygni</name>
    <dbReference type="NCBI Taxonomy" id="112498"/>
    <lineage>
        <taxon>Eukaryota</taxon>
        <taxon>Fungi</taxon>
        <taxon>Dikarya</taxon>
        <taxon>Ascomycota</taxon>
        <taxon>Pezizomycotina</taxon>
        <taxon>Dothideomycetes</taxon>
        <taxon>Dothideomycetidae</taxon>
        <taxon>Mycosphaerellales</taxon>
        <taxon>Mycosphaerellaceae</taxon>
        <taxon>Ramularia</taxon>
    </lineage>
</organism>
<dbReference type="InterPro" id="IPR000028">
    <property type="entry name" value="Chloroperoxidase"/>
</dbReference>
<evidence type="ECO:0000313" key="11">
    <source>
        <dbReference type="Proteomes" id="UP000225277"/>
    </source>
</evidence>
<dbReference type="PROSITE" id="PS51405">
    <property type="entry name" value="HEME_HALOPEROXIDASE"/>
    <property type="match status" value="1"/>
</dbReference>
<evidence type="ECO:0000313" key="10">
    <source>
        <dbReference type="EMBL" id="CZT18001.1"/>
    </source>
</evidence>
<keyword evidence="2" id="KW-0575">Peroxidase</keyword>
<evidence type="ECO:0000256" key="4">
    <source>
        <dbReference type="ARBA" id="ARBA00022723"/>
    </source>
</evidence>
<evidence type="ECO:0000256" key="2">
    <source>
        <dbReference type="ARBA" id="ARBA00022559"/>
    </source>
</evidence>
<evidence type="ECO:0000256" key="7">
    <source>
        <dbReference type="ARBA" id="ARBA00025795"/>
    </source>
</evidence>
<name>A0A2D3UQH8_9PEZI</name>
<protein>
    <submittedName>
        <fullName evidence="10">Related to oxidase</fullName>
    </submittedName>
</protein>
<dbReference type="OrthoDB" id="407298at2759"/>
<feature type="signal peptide" evidence="8">
    <location>
        <begin position="1"/>
        <end position="21"/>
    </location>
</feature>
<feature type="domain" description="Heme haloperoxidase family profile" evidence="9">
    <location>
        <begin position="70"/>
        <end position="312"/>
    </location>
</feature>
<proteinExistence type="inferred from homology"/>
<dbReference type="SUPFAM" id="SSF47571">
    <property type="entry name" value="Cloroperoxidase"/>
    <property type="match status" value="1"/>
</dbReference>
<dbReference type="AlphaFoldDB" id="A0A2D3UQH8"/>
<dbReference type="PANTHER" id="PTHR33577:SF1">
    <property type="entry name" value="HEME HALOPEROXIDASE FAMILY PROFILE DOMAIN-CONTAINING PROTEIN"/>
    <property type="match status" value="1"/>
</dbReference>
<evidence type="ECO:0000256" key="8">
    <source>
        <dbReference type="SAM" id="SignalP"/>
    </source>
</evidence>
<gene>
    <name evidence="10" type="ORF">RCC_03839</name>
</gene>
<reference evidence="10 11" key="1">
    <citation type="submission" date="2016-03" db="EMBL/GenBank/DDBJ databases">
        <authorList>
            <person name="Ploux O."/>
        </authorList>
    </citation>
    <scope>NUCLEOTIDE SEQUENCE [LARGE SCALE GENOMIC DNA]</scope>
    <source>
        <strain evidence="10 11">URUG2</strain>
    </source>
</reference>
<dbReference type="Gene3D" id="1.10.489.10">
    <property type="entry name" value="Chloroperoxidase-like"/>
    <property type="match status" value="1"/>
</dbReference>
<keyword evidence="11" id="KW-1185">Reference proteome</keyword>
<dbReference type="Proteomes" id="UP000225277">
    <property type="component" value="Unassembled WGS sequence"/>
</dbReference>
<keyword evidence="8" id="KW-0732">Signal</keyword>
<dbReference type="GO" id="GO:0046872">
    <property type="term" value="F:metal ion binding"/>
    <property type="evidence" value="ECO:0007669"/>
    <property type="project" value="UniProtKB-KW"/>
</dbReference>
<evidence type="ECO:0000256" key="6">
    <source>
        <dbReference type="ARBA" id="ARBA00023004"/>
    </source>
</evidence>